<accession>A0A2R5EJH8</accession>
<dbReference type="InterPro" id="IPR000257">
    <property type="entry name" value="Uroporphyrinogen_deCOase"/>
</dbReference>
<dbReference type="AlphaFoldDB" id="A0A2R5EJH8"/>
<feature type="domain" description="Uroporphyrinogen decarboxylase (URO-D)" evidence="1">
    <location>
        <begin position="62"/>
        <end position="309"/>
    </location>
</feature>
<proteinExistence type="predicted"/>
<gene>
    <name evidence="2" type="ORF">PAT3040_00761</name>
</gene>
<dbReference type="GO" id="GO:0006779">
    <property type="term" value="P:porphyrin-containing compound biosynthetic process"/>
    <property type="evidence" value="ECO:0007669"/>
    <property type="project" value="InterPro"/>
</dbReference>
<reference evidence="2 3" key="1">
    <citation type="submission" date="2017-08" db="EMBL/GenBank/DDBJ databases">
        <title>Substantial Increase in Enzyme Production by Combined Drug-Resistance Mutations in Paenibacillus agaridevorans.</title>
        <authorList>
            <person name="Tanaka Y."/>
            <person name="Funane K."/>
            <person name="Hosaka T."/>
            <person name="Shiwa Y."/>
            <person name="Fujita N."/>
            <person name="Miyazaki T."/>
            <person name="Yoshikawa H."/>
            <person name="Murakami K."/>
            <person name="Kasahara K."/>
            <person name="Inaoka T."/>
            <person name="Hiraga Y."/>
            <person name="Ochi K."/>
        </authorList>
    </citation>
    <scope>NUCLEOTIDE SEQUENCE [LARGE SCALE GENOMIC DNA]</scope>
    <source>
        <strain evidence="2 3">T-3040</strain>
    </source>
</reference>
<organism evidence="2 3">
    <name type="scientific">Paenibacillus agaridevorans</name>
    <dbReference type="NCBI Taxonomy" id="171404"/>
    <lineage>
        <taxon>Bacteria</taxon>
        <taxon>Bacillati</taxon>
        <taxon>Bacillota</taxon>
        <taxon>Bacilli</taxon>
        <taxon>Bacillales</taxon>
        <taxon>Paenibacillaceae</taxon>
        <taxon>Paenibacillus</taxon>
    </lineage>
</organism>
<dbReference type="SUPFAM" id="SSF51726">
    <property type="entry name" value="UROD/MetE-like"/>
    <property type="match status" value="1"/>
</dbReference>
<dbReference type="InterPro" id="IPR038071">
    <property type="entry name" value="UROD/MetE-like_sf"/>
</dbReference>
<keyword evidence="3" id="KW-1185">Reference proteome</keyword>
<evidence type="ECO:0000259" key="1">
    <source>
        <dbReference type="Pfam" id="PF01208"/>
    </source>
</evidence>
<dbReference type="GO" id="GO:0004853">
    <property type="term" value="F:uroporphyrinogen decarboxylase activity"/>
    <property type="evidence" value="ECO:0007669"/>
    <property type="project" value="InterPro"/>
</dbReference>
<dbReference type="Proteomes" id="UP000245202">
    <property type="component" value="Unassembled WGS sequence"/>
</dbReference>
<comment type="caution">
    <text evidence="2">The sequence shown here is derived from an EMBL/GenBank/DDBJ whole genome shotgun (WGS) entry which is preliminary data.</text>
</comment>
<name>A0A2R5EJH8_9BACL</name>
<dbReference type="EMBL" id="BDQX01000037">
    <property type="protein sequence ID" value="GBG06245.1"/>
    <property type="molecule type" value="Genomic_DNA"/>
</dbReference>
<dbReference type="Pfam" id="PF01208">
    <property type="entry name" value="URO-D"/>
    <property type="match status" value="1"/>
</dbReference>
<dbReference type="Gene3D" id="3.20.20.210">
    <property type="match status" value="1"/>
</dbReference>
<evidence type="ECO:0000313" key="2">
    <source>
        <dbReference type="EMBL" id="GBG06245.1"/>
    </source>
</evidence>
<sequence length="310" mass="34977">MLRTLNQEAVDYPPVGFWFHFNGEEGMGQACVDAHLNYYRETDIDFIKIMCDGYFQFPLAVEIKEAADWRKIKPLSADHPYITEQVERARLITEGVNGECCTFYSLFAPFSCIRFATSDELVMKHLKEDPEAVLYALTVIAEDQAALAERLIAEAGCTGIYYCLQGGEMDRFSEGEYRNLIMPSDRYVLDRANGFSPNNLLHMCGWAGVRNRLDNWREYPAKAVNWAIYVEGLGIREGREYLGDHAVLGGFDNTKSGVLHSGTRSEVEQFAKQLVAEAGTQGLIVGADCSLSHDIDRERIKWVVETIRSA</sequence>
<protein>
    <recommendedName>
        <fullName evidence="1">Uroporphyrinogen decarboxylase (URO-D) domain-containing protein</fullName>
    </recommendedName>
</protein>
<evidence type="ECO:0000313" key="3">
    <source>
        <dbReference type="Proteomes" id="UP000245202"/>
    </source>
</evidence>